<dbReference type="InterPro" id="IPR052963">
    <property type="entry name" value="Pantetheine_PDE"/>
</dbReference>
<dbReference type="InterPro" id="IPR022302">
    <property type="entry name" value="Phosphoesterase_putative"/>
</dbReference>
<dbReference type="PANTHER" id="PTHR36492:SF2">
    <property type="entry name" value="[ACYL-CARRIER-PROTEIN] PHOSPHODIESTERASE PPTH"/>
    <property type="match status" value="1"/>
</dbReference>
<dbReference type="NCBIfam" id="TIGR03729">
    <property type="entry name" value="acc_ester"/>
    <property type="match status" value="1"/>
</dbReference>
<dbReference type="GO" id="GO:0016787">
    <property type="term" value="F:hydrolase activity"/>
    <property type="evidence" value="ECO:0007669"/>
    <property type="project" value="InterPro"/>
</dbReference>
<sequence length="278" mass="32177">MRIGLISDLHIDINKDYPIVELTAETAAEQMTDVLVIAGDISETQNQTLQAIERLQSLCEFPVYYVPGNHDMWNKNCPECTTEEIDRIYREDLRCLSGKPVILEKDGRQLALVGDVGWYDYSMASPEYSRDVLDGMMMDGRTWQDKLYNQWTEDNQKQMFRCLKQLEKQLKDCGSLPVLAVTHMLPVKDFCVPEKPDGIKWGFFNAFLGSTALEELYKKYPVRYAVCGHVHYRSTVERDGIRHICPCLGYHTEWPLYHLADDRAQTHIRDALYILETP</sequence>
<dbReference type="PANTHER" id="PTHR36492">
    <property type="match status" value="1"/>
</dbReference>
<accession>A0A3E2TJ17</accession>
<evidence type="ECO:0000259" key="1">
    <source>
        <dbReference type="Pfam" id="PF00149"/>
    </source>
</evidence>
<feature type="domain" description="Calcineurin-like phosphoesterase" evidence="1">
    <location>
        <begin position="1"/>
        <end position="232"/>
    </location>
</feature>
<protein>
    <recommendedName>
        <fullName evidence="1">Calcineurin-like phosphoesterase domain-containing protein</fullName>
    </recommendedName>
</protein>
<dbReference type="RefSeq" id="WP_015512742.1">
    <property type="nucleotide sequence ID" value="NZ_JAQDKA010000023.1"/>
</dbReference>
<name>A0A3E2TJ17_9FIRM</name>
<evidence type="ECO:0000313" key="3">
    <source>
        <dbReference type="Proteomes" id="UP000260773"/>
    </source>
</evidence>
<dbReference type="Proteomes" id="UP000260773">
    <property type="component" value="Unassembled WGS sequence"/>
</dbReference>
<dbReference type="Gene3D" id="3.60.21.10">
    <property type="match status" value="1"/>
</dbReference>
<reference evidence="2 3" key="1">
    <citation type="submission" date="2018-08" db="EMBL/GenBank/DDBJ databases">
        <title>A genome reference for cultivated species of the human gut microbiota.</title>
        <authorList>
            <person name="Zou Y."/>
            <person name="Xue W."/>
            <person name="Luo G."/>
        </authorList>
    </citation>
    <scope>NUCLEOTIDE SEQUENCE [LARGE SCALE GENOMIC DNA]</scope>
    <source>
        <strain evidence="2 3">AF45-17</strain>
    </source>
</reference>
<comment type="caution">
    <text evidence="2">The sequence shown here is derived from an EMBL/GenBank/DDBJ whole genome shotgun (WGS) entry which is preliminary data.</text>
</comment>
<dbReference type="AlphaFoldDB" id="A0A3E2TJ17"/>
<evidence type="ECO:0000313" key="2">
    <source>
        <dbReference type="EMBL" id="RGB76773.1"/>
    </source>
</evidence>
<dbReference type="Pfam" id="PF00149">
    <property type="entry name" value="Metallophos"/>
    <property type="match status" value="1"/>
</dbReference>
<dbReference type="EMBL" id="QVEP01000038">
    <property type="protein sequence ID" value="RGB76773.1"/>
    <property type="molecule type" value="Genomic_DNA"/>
</dbReference>
<proteinExistence type="predicted"/>
<organism evidence="2 3">
    <name type="scientific">Coprococcus catus</name>
    <dbReference type="NCBI Taxonomy" id="116085"/>
    <lineage>
        <taxon>Bacteria</taxon>
        <taxon>Bacillati</taxon>
        <taxon>Bacillota</taxon>
        <taxon>Clostridia</taxon>
        <taxon>Lachnospirales</taxon>
        <taxon>Lachnospiraceae</taxon>
        <taxon>Coprococcus</taxon>
    </lineage>
</organism>
<gene>
    <name evidence="2" type="ORF">DW070_12920</name>
</gene>
<dbReference type="InterPro" id="IPR004843">
    <property type="entry name" value="Calcineurin-like_PHP"/>
</dbReference>
<dbReference type="SUPFAM" id="SSF56300">
    <property type="entry name" value="Metallo-dependent phosphatases"/>
    <property type="match status" value="1"/>
</dbReference>
<dbReference type="InterPro" id="IPR029052">
    <property type="entry name" value="Metallo-depent_PP-like"/>
</dbReference>